<evidence type="ECO:0000256" key="3">
    <source>
        <dbReference type="ARBA" id="ARBA00023295"/>
    </source>
</evidence>
<dbReference type="InterPro" id="IPR049165">
    <property type="entry name" value="GH39_as"/>
</dbReference>
<dbReference type="Gene3D" id="3.20.20.80">
    <property type="entry name" value="Glycosidases"/>
    <property type="match status" value="1"/>
</dbReference>
<feature type="active site" description="Proton donor" evidence="4">
    <location>
        <position position="266"/>
    </location>
</feature>
<dbReference type="SUPFAM" id="SSF51011">
    <property type="entry name" value="Glycosyl hydrolase domain"/>
    <property type="match status" value="1"/>
</dbReference>
<evidence type="ECO:0000256" key="4">
    <source>
        <dbReference type="PIRSR" id="PIRSR600514-1"/>
    </source>
</evidence>
<sequence length="629" mass="69759">MTRVLLTATLAAGLLGFAPSAGHAGSGTGTRSGAATVTPPRTANQARIDAAAAAQANGIQRPDSRPRNTPQQNAPQQNTRQPDSSKPQRGLHSSRGMHPGPAVPPWATAQPFTITPSPAPGQLRMPWRNCVAVGRAYLLLRADLLEQFAAAQKELGYRYCRFHALFDRDMDVVERAKDGSLTFKWHQIDKIYDALLAMGIRPFVELNPMPDALASGTQQLFWYKANVTPPQDYREWELLVHEFAKHLVRRYGLDEVRKWYFEVWNEPNLSGFWSGTKDEYFKLYKASADGLKSVDRGLRIGGPASSKANWIQDMIDYCTDNGVPLDFISTHLYPQDEQVDYPDRKGSPYGVGEYFPAKIKSVKEIVANSKCPDLEIHWTEWNTQQAPSADKVTWGDNRYVDDLHAAATIVRNCVETDADAQTMAYWVLSDIFDEGSIPDAPFSCTYGLMTIHGIRKASYNAFALMRRMEGDLMQVASPEAIQPGKGITATEEGDIVRVLAWNQNFVELNKAVPFNAAITLPTLKDTAYIITRATIKEGDGSPWETWVAMGRPLNLTPVQQKLLEAASVPEYSLVQDYTAGPGGLSLNCCLAPGEVAFFEITPRASGYGRSRIDDAEFRIWDKAMGDRSK</sequence>
<accession>G5H517</accession>
<dbReference type="InterPro" id="IPR051923">
    <property type="entry name" value="Glycosyl_Hydrolase_39"/>
</dbReference>
<name>G5H517_9BACT</name>
<dbReference type="PANTHER" id="PTHR12631:SF10">
    <property type="entry name" value="BETA-XYLOSIDASE-LIKE PROTEIN-RELATED"/>
    <property type="match status" value="1"/>
</dbReference>
<comment type="caution">
    <text evidence="8">The sequence shown here is derived from an EMBL/GenBank/DDBJ whole genome shotgun (WGS) entry which is preliminary data.</text>
</comment>
<protein>
    <recommendedName>
        <fullName evidence="7">Glycosyl hydrolases family 39 N-terminal catalytic domain-containing protein</fullName>
    </recommendedName>
</protein>
<dbReference type="Proteomes" id="UP000006008">
    <property type="component" value="Unassembled WGS sequence"/>
</dbReference>
<dbReference type="HOGENOM" id="CLU_028597_0_0_10"/>
<dbReference type="STRING" id="742725.HMPREF9450_00027"/>
<dbReference type="InterPro" id="IPR049166">
    <property type="entry name" value="GH39_cat"/>
</dbReference>
<evidence type="ECO:0000256" key="5">
    <source>
        <dbReference type="SAM" id="MobiDB-lite"/>
    </source>
</evidence>
<organism evidence="8 9">
    <name type="scientific">Alistipes indistinctus YIT 12060</name>
    <dbReference type="NCBI Taxonomy" id="742725"/>
    <lineage>
        <taxon>Bacteria</taxon>
        <taxon>Pseudomonadati</taxon>
        <taxon>Bacteroidota</taxon>
        <taxon>Bacteroidia</taxon>
        <taxon>Bacteroidales</taxon>
        <taxon>Rikenellaceae</taxon>
        <taxon>Alistipes</taxon>
    </lineage>
</organism>
<dbReference type="GO" id="GO:0004553">
    <property type="term" value="F:hydrolase activity, hydrolyzing O-glycosyl compounds"/>
    <property type="evidence" value="ECO:0007669"/>
    <property type="project" value="InterPro"/>
</dbReference>
<gene>
    <name evidence="8" type="ORF">HMPREF9450_00027</name>
</gene>
<dbReference type="PANTHER" id="PTHR12631">
    <property type="entry name" value="ALPHA-L-IDURONIDASE"/>
    <property type="match status" value="1"/>
</dbReference>
<evidence type="ECO:0000256" key="6">
    <source>
        <dbReference type="SAM" id="SignalP"/>
    </source>
</evidence>
<feature type="signal peptide" evidence="6">
    <location>
        <begin position="1"/>
        <end position="24"/>
    </location>
</feature>
<reference evidence="8 9" key="1">
    <citation type="submission" date="2011-08" db="EMBL/GenBank/DDBJ databases">
        <title>The Genome Sequence of Alistipes indistinctus YIT 12060.</title>
        <authorList>
            <consortium name="The Broad Institute Genome Sequencing Platform"/>
            <person name="Earl A."/>
            <person name="Ward D."/>
            <person name="Feldgarden M."/>
            <person name="Gevers D."/>
            <person name="Morotomi M."/>
            <person name="Young S.K."/>
            <person name="Zeng Q."/>
            <person name="Gargeya S."/>
            <person name="Fitzgerald M."/>
            <person name="Haas B."/>
            <person name="Abouelleil A."/>
            <person name="Alvarado L."/>
            <person name="Arachchi H.M."/>
            <person name="Berlin A."/>
            <person name="Brown A."/>
            <person name="Chapman S.B."/>
            <person name="Chen Z."/>
            <person name="Dunbar C."/>
            <person name="Freedman E."/>
            <person name="Gearin G."/>
            <person name="Gellesch M."/>
            <person name="Goldberg J."/>
            <person name="Griggs A."/>
            <person name="Gujja S."/>
            <person name="Heiman D."/>
            <person name="Howarth C."/>
            <person name="Larson L."/>
            <person name="Lui A."/>
            <person name="MacDonald P.J.P."/>
            <person name="Montmayeur A."/>
            <person name="Murphy C."/>
            <person name="Neiman D."/>
            <person name="Pearson M."/>
            <person name="Priest M."/>
            <person name="Roberts A."/>
            <person name="Saif S."/>
            <person name="Shea T."/>
            <person name="Shenoy N."/>
            <person name="Sisk P."/>
            <person name="Stolte C."/>
            <person name="Sykes S."/>
            <person name="Wortman J."/>
            <person name="Nusbaum C."/>
            <person name="Birren B."/>
        </authorList>
    </citation>
    <scope>NUCLEOTIDE SEQUENCE [LARGE SCALE GENOMIC DNA]</scope>
    <source>
        <strain evidence="8 9">YIT 12060</strain>
    </source>
</reference>
<evidence type="ECO:0000256" key="2">
    <source>
        <dbReference type="ARBA" id="ARBA00022801"/>
    </source>
</evidence>
<dbReference type="GeneID" id="92816453"/>
<dbReference type="InterPro" id="IPR000514">
    <property type="entry name" value="Glyco_hydro_39"/>
</dbReference>
<dbReference type="PATRIC" id="fig|742725.3.peg.28"/>
<dbReference type="EMBL" id="ADLD01000003">
    <property type="protein sequence ID" value="EHB93256.1"/>
    <property type="molecule type" value="Genomic_DNA"/>
</dbReference>
<dbReference type="Pfam" id="PF01229">
    <property type="entry name" value="Glyco_hydro_39"/>
    <property type="match status" value="1"/>
</dbReference>
<dbReference type="SUPFAM" id="SSF51445">
    <property type="entry name" value="(Trans)glycosidases"/>
    <property type="match status" value="1"/>
</dbReference>
<evidence type="ECO:0000256" key="1">
    <source>
        <dbReference type="ARBA" id="ARBA00008875"/>
    </source>
</evidence>
<evidence type="ECO:0000259" key="7">
    <source>
        <dbReference type="Pfam" id="PF01229"/>
    </source>
</evidence>
<keyword evidence="6" id="KW-0732">Signal</keyword>
<keyword evidence="9" id="KW-1185">Reference proteome</keyword>
<feature type="region of interest" description="Disordered" evidence="5">
    <location>
        <begin position="51"/>
        <end position="120"/>
    </location>
</feature>
<dbReference type="InterPro" id="IPR017853">
    <property type="entry name" value="GH"/>
</dbReference>
<feature type="domain" description="Glycosyl hydrolases family 39 N-terminal catalytic" evidence="7">
    <location>
        <begin position="119"/>
        <end position="571"/>
    </location>
</feature>
<evidence type="ECO:0000313" key="8">
    <source>
        <dbReference type="EMBL" id="EHB93256.1"/>
    </source>
</evidence>
<keyword evidence="3" id="KW-0326">Glycosidase</keyword>
<dbReference type="AlphaFoldDB" id="G5H517"/>
<dbReference type="Gene3D" id="2.60.40.1500">
    <property type="entry name" value="Glycosyl hydrolase domain, family 39"/>
    <property type="match status" value="1"/>
</dbReference>
<dbReference type="GO" id="GO:0005975">
    <property type="term" value="P:carbohydrate metabolic process"/>
    <property type="evidence" value="ECO:0007669"/>
    <property type="project" value="InterPro"/>
</dbReference>
<dbReference type="RefSeq" id="WP_009132833.1">
    <property type="nucleotide sequence ID" value="NZ_CP102250.1"/>
</dbReference>
<dbReference type="eggNOG" id="COG3664">
    <property type="taxonomic scope" value="Bacteria"/>
</dbReference>
<proteinExistence type="inferred from homology"/>
<dbReference type="PRINTS" id="PR00745">
    <property type="entry name" value="GLHYDRLASE39"/>
</dbReference>
<feature type="chain" id="PRO_5003477591" description="Glycosyl hydrolases family 39 N-terminal catalytic domain-containing protein" evidence="6">
    <location>
        <begin position="25"/>
        <end position="629"/>
    </location>
</feature>
<keyword evidence="2" id="KW-0378">Hydrolase</keyword>
<dbReference type="PROSITE" id="PS01027">
    <property type="entry name" value="GLYCOSYL_HYDROL_F39"/>
    <property type="match status" value="1"/>
</dbReference>
<feature type="compositionally biased region" description="Low complexity" evidence="5">
    <location>
        <begin position="51"/>
        <end position="82"/>
    </location>
</feature>
<evidence type="ECO:0000313" key="9">
    <source>
        <dbReference type="Proteomes" id="UP000006008"/>
    </source>
</evidence>
<comment type="similarity">
    <text evidence="1">Belongs to the glycosyl hydrolase 39 family.</text>
</comment>